<accession>A0A1H4TMV3</accession>
<evidence type="ECO:0000313" key="5">
    <source>
        <dbReference type="Proteomes" id="UP000183038"/>
    </source>
</evidence>
<evidence type="ECO:0000256" key="1">
    <source>
        <dbReference type="SAM" id="Phobius"/>
    </source>
</evidence>
<organism evidence="4 5">
    <name type="scientific">Maribacter dokdonensis</name>
    <dbReference type="NCBI Taxonomy" id="320912"/>
    <lineage>
        <taxon>Bacteria</taxon>
        <taxon>Pseudomonadati</taxon>
        <taxon>Bacteroidota</taxon>
        <taxon>Flavobacteriia</taxon>
        <taxon>Flavobacteriales</taxon>
        <taxon>Flavobacteriaceae</taxon>
        <taxon>Maribacter</taxon>
    </lineage>
</organism>
<dbReference type="Proteomes" id="UP000199574">
    <property type="component" value="Chromosome I"/>
</dbReference>
<dbReference type="EMBL" id="LT629754">
    <property type="protein sequence ID" value="SDS20793.1"/>
    <property type="molecule type" value="Genomic_DNA"/>
</dbReference>
<evidence type="ECO:0000313" key="4">
    <source>
        <dbReference type="EMBL" id="SEC57833.1"/>
    </source>
</evidence>
<name>A0A1H4TMV3_9FLAO</name>
<keyword evidence="1" id="KW-1133">Transmembrane helix</keyword>
<dbReference type="InterPro" id="IPR025698">
    <property type="entry name" value="2TM_dom"/>
</dbReference>
<evidence type="ECO:0000313" key="3">
    <source>
        <dbReference type="EMBL" id="SDS20793.1"/>
    </source>
</evidence>
<keyword evidence="1" id="KW-0812">Transmembrane</keyword>
<evidence type="ECO:0000259" key="2">
    <source>
        <dbReference type="Pfam" id="PF13239"/>
    </source>
</evidence>
<dbReference type="Pfam" id="PF13239">
    <property type="entry name" value="2TM"/>
    <property type="match status" value="1"/>
</dbReference>
<feature type="transmembrane region" description="Helical" evidence="1">
    <location>
        <begin position="58"/>
        <end position="79"/>
    </location>
</feature>
<reference evidence="3 6" key="1">
    <citation type="submission" date="2016-10" db="EMBL/GenBank/DDBJ databases">
        <authorList>
            <person name="Varghese N."/>
            <person name="Submissions S."/>
        </authorList>
    </citation>
    <scope>NUCLEOTIDE SEQUENCE [LARGE SCALE GENOMIC DNA]</scope>
    <source>
        <strain evidence="3 6">MAR_2009_60</strain>
    </source>
</reference>
<sequence>MELNEFEYADKLARARKKVNDIKAFYRHATVYVLVNIFIIIITVSARMSGGESFSEAFFHFATFSTPFFWGIGLAFHAAKVYNKNMLFSRDWEERQIKKLMEKDKKEADKYR</sequence>
<feature type="transmembrane region" description="Helical" evidence="1">
    <location>
        <begin position="24"/>
        <end position="46"/>
    </location>
</feature>
<feature type="domain" description="2TM" evidence="2">
    <location>
        <begin position="14"/>
        <end position="102"/>
    </location>
</feature>
<dbReference type="AlphaFoldDB" id="A0A1H4TMV3"/>
<evidence type="ECO:0000313" key="6">
    <source>
        <dbReference type="Proteomes" id="UP000199574"/>
    </source>
</evidence>
<dbReference type="EMBL" id="FNTB01000001">
    <property type="protein sequence ID" value="SEC57833.1"/>
    <property type="molecule type" value="Genomic_DNA"/>
</dbReference>
<protein>
    <submittedName>
        <fullName evidence="4">2TM domain-containing protein</fullName>
    </submittedName>
</protein>
<dbReference type="Proteomes" id="UP000183038">
    <property type="component" value="Unassembled WGS sequence"/>
</dbReference>
<keyword evidence="6" id="KW-1185">Reference proteome</keyword>
<keyword evidence="1" id="KW-0472">Membrane</keyword>
<dbReference type="RefSeq" id="WP_071342444.1">
    <property type="nucleotide sequence ID" value="NZ_CAJQES010000014.1"/>
</dbReference>
<gene>
    <name evidence="4" type="ORF">SAMN05192540_3523</name>
    <name evidence="3" type="ORF">SAMN05192545_0971</name>
</gene>
<proteinExistence type="predicted"/>
<dbReference type="GeneID" id="90593843"/>
<reference evidence="4 5" key="2">
    <citation type="submission" date="2016-10" db="EMBL/GenBank/DDBJ databases">
        <authorList>
            <person name="de Groot N.N."/>
        </authorList>
    </citation>
    <scope>NUCLEOTIDE SEQUENCE [LARGE SCALE GENOMIC DNA]</scope>
    <source>
        <strain evidence="4 5">MAR_2009_71</strain>
    </source>
</reference>